<comment type="caution">
    <text evidence="5">The sequence shown here is derived from an EMBL/GenBank/DDBJ whole genome shotgun (WGS) entry which is preliminary data.</text>
</comment>
<sequence>MFLPFKTRSCYLGVMDGNKRKSFDKQQNKQFQNNGPNKKVKKSNPNAKSPVTSQPSDTVYRILCPAKKIGGVIGKGGSIIKALREETQAKITVPVASPSLDERVIIIYSSPEKVSRKESNGEESSAEKNELGTLVPHCAAQDALLKVHKCIVEDDHIGGMASGDVNESNVVSARLLVPNNMVGCILGKGGDVIKRLRSETGASIRVLPPEQLPTCAMSTDELVQISGKLDVAKRALFEVSTLLHQNPRKDKSVGGPVPFGGQTFYPPRGPMLPPENSLWPHRNSSHSMPPLPWVEGDVPPRHGDEPSAEFSMKILCSVGKIGGVIGKGGSNVKLIQQETGASIHVEDALSELDERAIRVSAFEALRNPRSQTIEAILQLQSKTSEFSEKGTITTKLLVPSNKVGCILGQGGQVINEMRKRTQADIRVYSKDDKPKCASDDEELIQISGNTSVAKDALAEIASRLRARTLRDTNGGEDNRPVGPNLGFGPGRNMPGRRPFPSGSIGDVGSSGYEPVIRAGIREHELQNYPIPPRYSHGHNGFDPSISSNGAYSEAYNRRNHVSNVNEVSGGRMTLPDIQFGGSGTFVETRMSSDHRLAAPTHGGIGQHPYMTTAGPDMNARQGNNFQQSSYPNSHSQQFADANPRTTFSNYNAQPSGYHQNYNNAPQSAHHQPIGQPQSPYKMTALQGNGYSNFSTPQGANYHKGTQQGAYQY</sequence>
<evidence type="ECO:0000256" key="2">
    <source>
        <dbReference type="PROSITE-ProRule" id="PRU00117"/>
    </source>
</evidence>
<feature type="domain" description="K Homology" evidence="4">
    <location>
        <begin position="56"/>
        <end position="126"/>
    </location>
</feature>
<dbReference type="SUPFAM" id="SSF54791">
    <property type="entry name" value="Eukaryotic type KH-domain (KH-domain type I)"/>
    <property type="match status" value="4"/>
</dbReference>
<evidence type="ECO:0000313" key="5">
    <source>
        <dbReference type="EMBL" id="CAI0547641.1"/>
    </source>
</evidence>
<dbReference type="PANTHER" id="PTHR10288">
    <property type="entry name" value="KH DOMAIN CONTAINING RNA BINDING PROTEIN"/>
    <property type="match status" value="1"/>
</dbReference>
<gene>
    <name evidence="5" type="ORF">LITE_LOCUS44454</name>
</gene>
<feature type="compositionally biased region" description="Polar residues" evidence="3">
    <location>
        <begin position="43"/>
        <end position="54"/>
    </location>
</feature>
<feature type="region of interest" description="Disordered" evidence="3">
    <location>
        <begin position="22"/>
        <end position="54"/>
    </location>
</feature>
<name>A0AAV0QRU6_9ROSI</name>
<dbReference type="Gene3D" id="3.30.1370.10">
    <property type="entry name" value="K Homology domain, type 1"/>
    <property type="match status" value="2"/>
</dbReference>
<keyword evidence="1" id="KW-0677">Repeat</keyword>
<dbReference type="InterPro" id="IPR036612">
    <property type="entry name" value="KH_dom_type_1_sf"/>
</dbReference>
<organism evidence="5 6">
    <name type="scientific">Linum tenue</name>
    <dbReference type="NCBI Taxonomy" id="586396"/>
    <lineage>
        <taxon>Eukaryota</taxon>
        <taxon>Viridiplantae</taxon>
        <taxon>Streptophyta</taxon>
        <taxon>Embryophyta</taxon>
        <taxon>Tracheophyta</taxon>
        <taxon>Spermatophyta</taxon>
        <taxon>Magnoliopsida</taxon>
        <taxon>eudicotyledons</taxon>
        <taxon>Gunneridae</taxon>
        <taxon>Pentapetalae</taxon>
        <taxon>rosids</taxon>
        <taxon>fabids</taxon>
        <taxon>Malpighiales</taxon>
        <taxon>Linaceae</taxon>
        <taxon>Linum</taxon>
    </lineage>
</organism>
<dbReference type="InterPro" id="IPR004088">
    <property type="entry name" value="KH_dom_type_1"/>
</dbReference>
<dbReference type="PROSITE" id="PS50084">
    <property type="entry name" value="KH_TYPE_1"/>
    <property type="match status" value="4"/>
</dbReference>
<dbReference type="Pfam" id="PF00013">
    <property type="entry name" value="KH_1"/>
    <property type="match status" value="4"/>
</dbReference>
<feature type="compositionally biased region" description="Low complexity" evidence="3">
    <location>
        <begin position="28"/>
        <end position="37"/>
    </location>
</feature>
<feature type="compositionally biased region" description="Polar residues" evidence="3">
    <location>
        <begin position="620"/>
        <end position="712"/>
    </location>
</feature>
<evidence type="ECO:0000256" key="1">
    <source>
        <dbReference type="ARBA" id="ARBA00022737"/>
    </source>
</evidence>
<reference evidence="5" key="1">
    <citation type="submission" date="2022-08" db="EMBL/GenBank/DDBJ databases">
        <authorList>
            <person name="Gutierrez-Valencia J."/>
        </authorList>
    </citation>
    <scope>NUCLEOTIDE SEQUENCE</scope>
</reference>
<keyword evidence="6" id="KW-1185">Reference proteome</keyword>
<evidence type="ECO:0000259" key="4">
    <source>
        <dbReference type="SMART" id="SM00322"/>
    </source>
</evidence>
<feature type="domain" description="K Homology" evidence="4">
    <location>
        <begin position="169"/>
        <end position="244"/>
    </location>
</feature>
<feature type="region of interest" description="Disordered" evidence="3">
    <location>
        <begin position="469"/>
        <end position="492"/>
    </location>
</feature>
<dbReference type="InterPro" id="IPR004087">
    <property type="entry name" value="KH_dom"/>
</dbReference>
<dbReference type="Gene3D" id="3.30.310.210">
    <property type="match status" value="1"/>
</dbReference>
<dbReference type="EMBL" id="CAMGYJ010000010">
    <property type="protein sequence ID" value="CAI0547641.1"/>
    <property type="molecule type" value="Genomic_DNA"/>
</dbReference>
<evidence type="ECO:0000256" key="3">
    <source>
        <dbReference type="SAM" id="MobiDB-lite"/>
    </source>
</evidence>
<dbReference type="Proteomes" id="UP001154282">
    <property type="component" value="Unassembled WGS sequence"/>
</dbReference>
<evidence type="ECO:0000313" key="6">
    <source>
        <dbReference type="Proteomes" id="UP001154282"/>
    </source>
</evidence>
<keyword evidence="2" id="KW-0694">RNA-binding</keyword>
<protein>
    <recommendedName>
        <fullName evidence="4">K Homology domain-containing protein</fullName>
    </recommendedName>
</protein>
<dbReference type="SMART" id="SM00322">
    <property type="entry name" value="KH"/>
    <property type="match status" value="4"/>
</dbReference>
<accession>A0AAV0QRU6</accession>
<proteinExistence type="predicted"/>
<feature type="region of interest" description="Disordered" evidence="3">
    <location>
        <begin position="602"/>
        <end position="712"/>
    </location>
</feature>
<dbReference type="AlphaFoldDB" id="A0AAV0QRU6"/>
<dbReference type="GO" id="GO:0003723">
    <property type="term" value="F:RNA binding"/>
    <property type="evidence" value="ECO:0007669"/>
    <property type="project" value="UniProtKB-UniRule"/>
</dbReference>
<feature type="domain" description="K Homology" evidence="4">
    <location>
        <begin position="308"/>
        <end position="381"/>
    </location>
</feature>
<feature type="domain" description="K Homology" evidence="4">
    <location>
        <begin position="390"/>
        <end position="465"/>
    </location>
</feature>
<dbReference type="CDD" id="cd22460">
    <property type="entry name" value="KH-I_PEPPER_rpt2_like"/>
    <property type="match status" value="2"/>
</dbReference>